<gene>
    <name evidence="1" type="ORF">AA690_20570</name>
</gene>
<evidence type="ECO:0000313" key="1">
    <source>
        <dbReference type="EMBL" id="EBM1042237.1"/>
    </source>
</evidence>
<sequence>MSRNRIEAGATVPVNYPEPSNNRQVFDSEFKTAWGNTEDFWRFVNERARKGDGTCIGIIAARLLKPR</sequence>
<protein>
    <submittedName>
        <fullName evidence="1">Uncharacterized protein</fullName>
    </submittedName>
</protein>
<proteinExistence type="predicted"/>
<organism evidence="1">
    <name type="scientific">Salmonella paratyphi B</name>
    <name type="common">Salmonella enterica subsp. enterica serovar Paratyphi B</name>
    <dbReference type="NCBI Taxonomy" id="57045"/>
    <lineage>
        <taxon>Bacteria</taxon>
        <taxon>Pseudomonadati</taxon>
        <taxon>Pseudomonadota</taxon>
        <taxon>Gammaproteobacteria</taxon>
        <taxon>Enterobacterales</taxon>
        <taxon>Enterobacteriaceae</taxon>
        <taxon>Salmonella</taxon>
    </lineage>
</organism>
<dbReference type="EMBL" id="AAGBFE010000031">
    <property type="protein sequence ID" value="EBM1042237.1"/>
    <property type="molecule type" value="Genomic_DNA"/>
</dbReference>
<comment type="caution">
    <text evidence="1">The sequence shown here is derived from an EMBL/GenBank/DDBJ whole genome shotgun (WGS) entry which is preliminary data.</text>
</comment>
<name>A0A5T5ICT8_SALEB</name>
<reference evidence="1" key="1">
    <citation type="submission" date="2019-06" db="EMBL/GenBank/DDBJ databases">
        <authorList>
            <consortium name="GenomeTrakr network: Whole genome sequencing for foodborne pathogen traceback"/>
        </authorList>
    </citation>
    <scope>NUCLEOTIDE SEQUENCE</scope>
    <source>
        <strain evidence="1">FDA00002506</strain>
    </source>
</reference>
<dbReference type="AlphaFoldDB" id="A0A5T5ICT8"/>
<accession>A0A5T5ICT8</accession>